<dbReference type="GO" id="GO:0005524">
    <property type="term" value="F:ATP binding"/>
    <property type="evidence" value="ECO:0007669"/>
    <property type="project" value="UniProtKB-KW"/>
</dbReference>
<keyword evidence="8 15" id="KW-0479">Metal-binding</keyword>
<dbReference type="InterPro" id="IPR006319">
    <property type="entry name" value="PEP_synth"/>
</dbReference>
<dbReference type="InterPro" id="IPR000121">
    <property type="entry name" value="PEP_util_C"/>
</dbReference>
<dbReference type="STRING" id="320778.ABT57_15930"/>
<evidence type="ECO:0000256" key="6">
    <source>
        <dbReference type="ARBA" id="ARBA00021623"/>
    </source>
</evidence>
<dbReference type="Gene3D" id="3.30.470.20">
    <property type="entry name" value="ATP-grasp fold, B domain"/>
    <property type="match status" value="1"/>
</dbReference>
<evidence type="ECO:0000313" key="19">
    <source>
        <dbReference type="EMBL" id="KLV08476.1"/>
    </source>
</evidence>
<keyword evidence="20" id="KW-1185">Reference proteome</keyword>
<dbReference type="EMBL" id="LDOU01000015">
    <property type="protein sequence ID" value="KLV08476.1"/>
    <property type="molecule type" value="Genomic_DNA"/>
</dbReference>
<keyword evidence="12 15" id="KW-0460">Magnesium</keyword>
<dbReference type="AlphaFoldDB" id="A0A0J1H9W8"/>
<protein>
    <recommendedName>
        <fullName evidence="6 15">Phosphoenolpyruvate synthase</fullName>
        <shortName evidence="15">PEP synthase</shortName>
        <ecNumber evidence="5 15">2.7.9.2</ecNumber>
    </recommendedName>
    <alternativeName>
        <fullName evidence="13 15">Pyruvate, water dikinase</fullName>
    </alternativeName>
</protein>
<comment type="function">
    <text evidence="2 15">Catalyzes the phosphorylation of pyruvate to phosphoenolpyruvate.</text>
</comment>
<evidence type="ECO:0000256" key="10">
    <source>
        <dbReference type="ARBA" id="ARBA00022777"/>
    </source>
</evidence>
<evidence type="ECO:0000256" key="5">
    <source>
        <dbReference type="ARBA" id="ARBA00011996"/>
    </source>
</evidence>
<evidence type="ECO:0000313" key="20">
    <source>
        <dbReference type="Proteomes" id="UP000035909"/>
    </source>
</evidence>
<evidence type="ECO:0000259" key="16">
    <source>
        <dbReference type="Pfam" id="PF00391"/>
    </source>
</evidence>
<reference evidence="19 20" key="1">
    <citation type="submission" date="2015-05" db="EMBL/GenBank/DDBJ databases">
        <title>Photobacterium galathea sp. nov.</title>
        <authorList>
            <person name="Machado H."/>
            <person name="Gram L."/>
        </authorList>
    </citation>
    <scope>NUCLEOTIDE SEQUENCE [LARGE SCALE GENOMIC DNA]</scope>
    <source>
        <strain evidence="19 20">DSM 22954</strain>
    </source>
</reference>
<dbReference type="UniPathway" id="UPA00138"/>
<dbReference type="Gene3D" id="3.50.30.10">
    <property type="entry name" value="Phosphohistidine domain"/>
    <property type="match status" value="1"/>
</dbReference>
<evidence type="ECO:0000256" key="11">
    <source>
        <dbReference type="ARBA" id="ARBA00022840"/>
    </source>
</evidence>
<dbReference type="InterPro" id="IPR018274">
    <property type="entry name" value="PEP_util_AS"/>
</dbReference>
<evidence type="ECO:0000256" key="9">
    <source>
        <dbReference type="ARBA" id="ARBA00022741"/>
    </source>
</evidence>
<dbReference type="PATRIC" id="fig|320778.3.peg.3463"/>
<dbReference type="PROSITE" id="PS00370">
    <property type="entry name" value="PEP_ENZYMES_PHOS_SITE"/>
    <property type="match status" value="1"/>
</dbReference>
<dbReference type="InterPro" id="IPR040442">
    <property type="entry name" value="Pyrv_kinase-like_dom_sf"/>
</dbReference>
<dbReference type="NCBIfam" id="TIGR01418">
    <property type="entry name" value="PEP_synth"/>
    <property type="match status" value="1"/>
</dbReference>
<gene>
    <name evidence="19" type="ORF">ABT57_15930</name>
</gene>
<dbReference type="Pfam" id="PF00391">
    <property type="entry name" value="PEP-utilizers"/>
    <property type="match status" value="1"/>
</dbReference>
<keyword evidence="7 15" id="KW-0808">Transferase</keyword>
<name>A0A0J1H9W8_9GAMM</name>
<dbReference type="SUPFAM" id="SSF52009">
    <property type="entry name" value="Phosphohistidine domain"/>
    <property type="match status" value="1"/>
</dbReference>
<dbReference type="GO" id="GO:0008986">
    <property type="term" value="F:pyruvate, water dikinase activity"/>
    <property type="evidence" value="ECO:0007669"/>
    <property type="project" value="UniProtKB-EC"/>
</dbReference>
<comment type="catalytic activity">
    <reaction evidence="14 15">
        <text>pyruvate + ATP + H2O = phosphoenolpyruvate + AMP + phosphate + 2 H(+)</text>
        <dbReference type="Rhea" id="RHEA:11364"/>
        <dbReference type="ChEBI" id="CHEBI:15361"/>
        <dbReference type="ChEBI" id="CHEBI:15377"/>
        <dbReference type="ChEBI" id="CHEBI:15378"/>
        <dbReference type="ChEBI" id="CHEBI:30616"/>
        <dbReference type="ChEBI" id="CHEBI:43474"/>
        <dbReference type="ChEBI" id="CHEBI:58702"/>
        <dbReference type="ChEBI" id="CHEBI:456215"/>
        <dbReference type="EC" id="2.7.9.2"/>
    </reaction>
</comment>
<keyword evidence="11 15" id="KW-0067">ATP-binding</keyword>
<accession>A0A0J1H9W8</accession>
<evidence type="ECO:0000259" key="18">
    <source>
        <dbReference type="Pfam" id="PF02896"/>
    </source>
</evidence>
<evidence type="ECO:0000256" key="3">
    <source>
        <dbReference type="ARBA" id="ARBA00004742"/>
    </source>
</evidence>
<comment type="similarity">
    <text evidence="4 15">Belongs to the PEP-utilizing enzyme family.</text>
</comment>
<dbReference type="PROSITE" id="PS00742">
    <property type="entry name" value="PEP_ENZYMES_2"/>
    <property type="match status" value="1"/>
</dbReference>
<proteinExistence type="inferred from homology"/>
<keyword evidence="9 15" id="KW-0547">Nucleotide-binding</keyword>
<dbReference type="InterPro" id="IPR008279">
    <property type="entry name" value="PEP-util_enz_mobile_dom"/>
</dbReference>
<feature type="domain" description="PEP-utilising enzyme C-terminal" evidence="18">
    <location>
        <begin position="504"/>
        <end position="812"/>
    </location>
</feature>
<dbReference type="FunFam" id="3.30.1490.20:FF:000010">
    <property type="entry name" value="Phosphoenolpyruvate synthase"/>
    <property type="match status" value="1"/>
</dbReference>
<organism evidence="19 20">
    <name type="scientific">Photobacterium ganghwense</name>
    <dbReference type="NCBI Taxonomy" id="320778"/>
    <lineage>
        <taxon>Bacteria</taxon>
        <taxon>Pseudomonadati</taxon>
        <taxon>Pseudomonadota</taxon>
        <taxon>Gammaproteobacteria</taxon>
        <taxon>Vibrionales</taxon>
        <taxon>Vibrionaceae</taxon>
        <taxon>Photobacterium</taxon>
    </lineage>
</organism>
<evidence type="ECO:0000256" key="12">
    <source>
        <dbReference type="ARBA" id="ARBA00022842"/>
    </source>
</evidence>
<dbReference type="PIRSF" id="PIRSF000854">
    <property type="entry name" value="PEP_synthase"/>
    <property type="match status" value="1"/>
</dbReference>
<dbReference type="PANTHER" id="PTHR43030:SF1">
    <property type="entry name" value="PHOSPHOENOLPYRUVATE SYNTHASE"/>
    <property type="match status" value="1"/>
</dbReference>
<dbReference type="SUPFAM" id="SSF51621">
    <property type="entry name" value="Phosphoenolpyruvate/pyruvate domain"/>
    <property type="match status" value="1"/>
</dbReference>
<dbReference type="InterPro" id="IPR015813">
    <property type="entry name" value="Pyrv/PenolPyrv_kinase-like_dom"/>
</dbReference>
<comment type="caution">
    <text evidence="19">The sequence shown here is derived from an EMBL/GenBank/DDBJ whole genome shotgun (WGS) entry which is preliminary data.</text>
</comment>
<dbReference type="PANTHER" id="PTHR43030">
    <property type="entry name" value="PHOSPHOENOLPYRUVATE SYNTHASE"/>
    <property type="match status" value="1"/>
</dbReference>
<dbReference type="Pfam" id="PF01326">
    <property type="entry name" value="PPDK_N"/>
    <property type="match status" value="1"/>
</dbReference>
<dbReference type="EC" id="2.7.9.2" evidence="5 15"/>
<comment type="cofactor">
    <cofactor evidence="1 15">
        <name>Mg(2+)</name>
        <dbReference type="ChEBI" id="CHEBI:18420"/>
    </cofactor>
</comment>
<dbReference type="InterPro" id="IPR013815">
    <property type="entry name" value="ATP_grasp_subdomain_1"/>
</dbReference>
<dbReference type="SUPFAM" id="SSF56059">
    <property type="entry name" value="Glutathione synthetase ATP-binding domain-like"/>
    <property type="match status" value="1"/>
</dbReference>
<dbReference type="Proteomes" id="UP000035909">
    <property type="component" value="Unassembled WGS sequence"/>
</dbReference>
<dbReference type="Gene3D" id="3.30.1490.20">
    <property type="entry name" value="ATP-grasp fold, A domain"/>
    <property type="match status" value="1"/>
</dbReference>
<dbReference type="Pfam" id="PF02896">
    <property type="entry name" value="PEP-utilizers_C"/>
    <property type="match status" value="1"/>
</dbReference>
<evidence type="ECO:0000256" key="15">
    <source>
        <dbReference type="PIRNR" id="PIRNR000854"/>
    </source>
</evidence>
<evidence type="ECO:0000256" key="1">
    <source>
        <dbReference type="ARBA" id="ARBA00001946"/>
    </source>
</evidence>
<evidence type="ECO:0000256" key="8">
    <source>
        <dbReference type="ARBA" id="ARBA00022723"/>
    </source>
</evidence>
<dbReference type="InterPro" id="IPR002192">
    <property type="entry name" value="PPDK_AMP/ATP-bd"/>
</dbReference>
<dbReference type="NCBIfam" id="NF005057">
    <property type="entry name" value="PRK06464.1"/>
    <property type="match status" value="1"/>
</dbReference>
<feature type="domain" description="Pyruvate phosphate dikinase AMP/ATP-binding" evidence="17">
    <location>
        <begin position="21"/>
        <end position="368"/>
    </location>
</feature>
<evidence type="ECO:0000259" key="17">
    <source>
        <dbReference type="Pfam" id="PF01326"/>
    </source>
</evidence>
<comment type="pathway">
    <text evidence="3 15">Carbohydrate biosynthesis; gluconeogenesis.</text>
</comment>
<evidence type="ECO:0000256" key="4">
    <source>
        <dbReference type="ARBA" id="ARBA00007837"/>
    </source>
</evidence>
<evidence type="ECO:0000256" key="7">
    <source>
        <dbReference type="ARBA" id="ARBA00022679"/>
    </source>
</evidence>
<evidence type="ECO:0000256" key="14">
    <source>
        <dbReference type="ARBA" id="ARBA00047700"/>
    </source>
</evidence>
<dbReference type="InterPro" id="IPR036637">
    <property type="entry name" value="Phosphohistidine_dom_sf"/>
</dbReference>
<evidence type="ECO:0000256" key="13">
    <source>
        <dbReference type="ARBA" id="ARBA00033470"/>
    </source>
</evidence>
<dbReference type="InterPro" id="IPR023151">
    <property type="entry name" value="PEP_util_CS"/>
</dbReference>
<dbReference type="Gene3D" id="3.20.20.60">
    <property type="entry name" value="Phosphoenolpyruvate-binding domains"/>
    <property type="match status" value="1"/>
</dbReference>
<dbReference type="GO" id="GO:0046872">
    <property type="term" value="F:metal ion binding"/>
    <property type="evidence" value="ECO:0007669"/>
    <property type="project" value="UniProtKB-KW"/>
</dbReference>
<keyword evidence="10 15" id="KW-0418">Kinase</keyword>
<sequence length="826" mass="90538">MQSTAQSAIYWYHQLRTTDIPYVGGKNASLGEMISQLKDAGIRVPIGFATSAQLYRDFLAQNGLDEPISRLLADMDTGNATLAETGAKIRMLIAEGTFSDEQQHAITEAYQQLCEQLEIPDVSVAVRSSATAEDLPDASFAGQQESYLNIRGQADVLLACKHCFASLYTDRAIVYRQEKGFAHQQVALSVGVQQMVESKAAGVMFSLDTENGFPDVVMINGAWGLGETIVQGSVTPDRFMVYKPLLEVAGKRPIIEKQLGDKLQKMVYAPESHAERHTESQDNNQAISKVTTETFSNITGATQTLATTEQEQNTLVLTDDDVLQLARWAVIIERHYGCPMDMEWAKGNHGLYLVQARPETVESQKRQAVLVNYSLKETSTLLLEGASVGSAIATGNAFLITDPRDVDQFPDGAILVTERTDPDWVPLMRKAAGIITDTGGPTSHAAIVSRELKVPAIVGTGCATQTLKTGQPVTLSCAGGAVGKVYNGILRYDTQQVNLDDIPRTNTAVMINAAMPDGVFRWWQLPVAGIGLTRIEFIISSQIRVHPMALIHPEKVTDPTISQTIAQLTHGYPHQPDYFIHNLAMGVGKIAASQYPRPVIVRMSDFKSNEYRGLLGGEFFELNEENPMLGLRGASRYYHPLYREAFKLECQAIVEAREVMGFDNIIVMIPFCRTTGEADKVLEVMAEAGLKRGKNGLQVYVMCEIPSNVILADRFAQRFDGFSIGSNDLTQLVLGIDRDSAELKPLFDARDDAVKDMIAQVITVAHQYGCKVGICGQAPSDHHEFAEFLVNCGIDSISLNPDSVARGCQQIALAESKRQNVKPPEN</sequence>
<keyword evidence="19" id="KW-0670">Pyruvate</keyword>
<feature type="domain" description="PEP-utilising enzyme mobile" evidence="16">
    <location>
        <begin position="409"/>
        <end position="479"/>
    </location>
</feature>
<evidence type="ECO:0000256" key="2">
    <source>
        <dbReference type="ARBA" id="ARBA00002988"/>
    </source>
</evidence>
<dbReference type="GO" id="GO:0006094">
    <property type="term" value="P:gluconeogenesis"/>
    <property type="evidence" value="ECO:0007669"/>
    <property type="project" value="UniProtKB-UniPathway"/>
</dbReference>